<evidence type="ECO:0000313" key="9">
    <source>
        <dbReference type="EMBL" id="VFU20456.1"/>
    </source>
</evidence>
<dbReference type="AlphaFoldDB" id="A0A6N2JYC2"/>
<comment type="subcellular location">
    <subcellularLocation>
        <location evidence="1">Nucleus</location>
    </subcellularLocation>
</comment>
<keyword evidence="2" id="KW-0805">Transcription regulation</keyword>
<dbReference type="GO" id="GO:0005634">
    <property type="term" value="C:nucleus"/>
    <property type="evidence" value="ECO:0007669"/>
    <property type="project" value="UniProtKB-SubCell"/>
</dbReference>
<dbReference type="SMART" id="SM00774">
    <property type="entry name" value="WRKY"/>
    <property type="match status" value="1"/>
</dbReference>
<keyword evidence="3" id="KW-0238">DNA-binding</keyword>
<dbReference type="EMBL" id="CAADRP010000001">
    <property type="protein sequence ID" value="VFU20456.1"/>
    <property type="molecule type" value="Genomic_DNA"/>
</dbReference>
<evidence type="ECO:0000256" key="4">
    <source>
        <dbReference type="ARBA" id="ARBA00023163"/>
    </source>
</evidence>
<evidence type="ECO:0000256" key="3">
    <source>
        <dbReference type="ARBA" id="ARBA00023125"/>
    </source>
</evidence>
<evidence type="ECO:0000256" key="2">
    <source>
        <dbReference type="ARBA" id="ARBA00023015"/>
    </source>
</evidence>
<dbReference type="FunFam" id="2.20.25.80:FF:000007">
    <property type="entry name" value="WRKY transcription factor 22"/>
    <property type="match status" value="1"/>
</dbReference>
<accession>A0A6N2JYC2</accession>
<evidence type="ECO:0000256" key="7">
    <source>
        <dbReference type="SAM" id="MobiDB-lite"/>
    </source>
</evidence>
<dbReference type="Gene3D" id="2.20.25.80">
    <property type="entry name" value="WRKY domain"/>
    <property type="match status" value="1"/>
</dbReference>
<gene>
    <name evidence="9" type="ORF">SVIM_LOCUS5627</name>
</gene>
<feature type="region of interest" description="Disordered" evidence="7">
    <location>
        <begin position="246"/>
        <end position="270"/>
    </location>
</feature>
<organism evidence="9">
    <name type="scientific">Salix viminalis</name>
    <name type="common">Common osier</name>
    <name type="synonym">Basket willow</name>
    <dbReference type="NCBI Taxonomy" id="40686"/>
    <lineage>
        <taxon>Eukaryota</taxon>
        <taxon>Viridiplantae</taxon>
        <taxon>Streptophyta</taxon>
        <taxon>Embryophyta</taxon>
        <taxon>Tracheophyta</taxon>
        <taxon>Spermatophyta</taxon>
        <taxon>Magnoliopsida</taxon>
        <taxon>eudicotyledons</taxon>
        <taxon>Gunneridae</taxon>
        <taxon>Pentapetalae</taxon>
        <taxon>rosids</taxon>
        <taxon>fabids</taxon>
        <taxon>Malpighiales</taxon>
        <taxon>Salicaceae</taxon>
        <taxon>Saliceae</taxon>
        <taxon>Salix</taxon>
    </lineage>
</organism>
<reference evidence="9" key="1">
    <citation type="submission" date="2019-03" db="EMBL/GenBank/DDBJ databases">
        <authorList>
            <person name="Mank J."/>
            <person name="Almeida P."/>
        </authorList>
    </citation>
    <scope>NUCLEOTIDE SEQUENCE</scope>
    <source>
        <strain evidence="9">78183</strain>
    </source>
</reference>
<dbReference type="InterPro" id="IPR036576">
    <property type="entry name" value="WRKY_dom_sf"/>
</dbReference>
<dbReference type="PROSITE" id="PS50811">
    <property type="entry name" value="WRKY"/>
    <property type="match status" value="1"/>
</dbReference>
<evidence type="ECO:0000256" key="5">
    <source>
        <dbReference type="ARBA" id="ARBA00023242"/>
    </source>
</evidence>
<keyword evidence="4" id="KW-0804">Transcription</keyword>
<evidence type="ECO:0000259" key="8">
    <source>
        <dbReference type="PROSITE" id="PS50811"/>
    </source>
</evidence>
<dbReference type="Pfam" id="PF03106">
    <property type="entry name" value="WRKY"/>
    <property type="match status" value="1"/>
</dbReference>
<evidence type="ECO:0000256" key="6">
    <source>
        <dbReference type="ARBA" id="ARBA00060761"/>
    </source>
</evidence>
<dbReference type="GO" id="GO:0003700">
    <property type="term" value="F:DNA-binding transcription factor activity"/>
    <property type="evidence" value="ECO:0007669"/>
    <property type="project" value="InterPro"/>
</dbReference>
<name>A0A6N2JYC2_SALVM</name>
<evidence type="ECO:0000256" key="1">
    <source>
        <dbReference type="ARBA" id="ARBA00004123"/>
    </source>
</evidence>
<dbReference type="InterPro" id="IPR003657">
    <property type="entry name" value="WRKY_dom"/>
</dbReference>
<feature type="compositionally biased region" description="Polar residues" evidence="7">
    <location>
        <begin position="116"/>
        <end position="126"/>
    </location>
</feature>
<dbReference type="InterPro" id="IPR044810">
    <property type="entry name" value="WRKY_plant"/>
</dbReference>
<protein>
    <recommendedName>
        <fullName evidence="8">WRKY domain-containing protein</fullName>
    </recommendedName>
</protein>
<feature type="region of interest" description="Disordered" evidence="7">
    <location>
        <begin position="96"/>
        <end position="134"/>
    </location>
</feature>
<proteinExistence type="inferred from homology"/>
<sequence>MMSEFVCMDDSWDLQALVRSGSGTDYEDFAKITNDPPSLFAPLSFYQDELFNFQETFETPTDFDGLYKPLYPVLHQNFNSPQSNIHGTSISTTSISVPKEVKERQKVQKKRPVSPESATCANTDDSTGAPKSKRRSVNLSRISIDAGSFNLDFLDRLVLIQLRLLLIFRKNQHKKVVQHVKEDGLSSDMWAWRKYGQKPIKGSPYPRSYYRCSSLKGCLARKQVERSRTDPSIFIITYTAEHNHAHPTRRSSLAGSTRIRPSMPNEATKNIEPNVPAIKDELSSNFDGFLSPTTPSAASIEDELVQNVSIKNEELLDQGQILEENESREIAMPDLLFSDELFPSLEDLEWLLLDQFADCRSSNESTSCS</sequence>
<comment type="similarity">
    <text evidence="6">Belongs to the WRKY group II-e family.</text>
</comment>
<keyword evidence="5" id="KW-0539">Nucleus</keyword>
<feature type="domain" description="WRKY" evidence="8">
    <location>
        <begin position="181"/>
        <end position="247"/>
    </location>
</feature>
<dbReference type="GO" id="GO:0000976">
    <property type="term" value="F:transcription cis-regulatory region binding"/>
    <property type="evidence" value="ECO:0007669"/>
    <property type="project" value="TreeGrafter"/>
</dbReference>
<dbReference type="SUPFAM" id="SSF118290">
    <property type="entry name" value="WRKY DNA-binding domain"/>
    <property type="match status" value="1"/>
</dbReference>
<dbReference type="PANTHER" id="PTHR32096">
    <property type="entry name" value="WRKY TRANSCRIPTION FACTOR 30-RELATED-RELATED"/>
    <property type="match status" value="1"/>
</dbReference>
<dbReference type="PANTHER" id="PTHR32096:SF127">
    <property type="entry name" value="WRKY DOMAIN-CONTAINING PROTEIN"/>
    <property type="match status" value="1"/>
</dbReference>